<dbReference type="AlphaFoldDB" id="A0AA96F004"/>
<accession>A0AA96F004</accession>
<dbReference type="Gene3D" id="3.40.30.10">
    <property type="entry name" value="Glutaredoxin"/>
    <property type="match status" value="1"/>
</dbReference>
<sequence>MQEQNNPLLCNPESGICEIPSDKSTATESNIEKSEKKPVKIIYYTDPICSSCWGIEPQLRKLKSEYGNNIEIEYRMGGLLPDWSYNSGGISKPSDVAHHWDKVSIYYDMPIDGNVWLEDPLPSSYPPSIAFKAAQMQNQEKAILFLREIREMVFLQKKNITKWEYLELAAKNVGLNTEKFKTDYEGKAKELFNEDLNLGRQLGVRGFPTMFFTNASGNTEMVYGSKPYTAFENALIKLYPEASKTNYNKTWASLFAKHHSLTAKEFSELSETPRNESEKILNDLTIKGNLEKLTTKNGSIWMLKNSTR</sequence>
<dbReference type="CDD" id="cd03025">
    <property type="entry name" value="DsbA_FrnE_like"/>
    <property type="match status" value="1"/>
</dbReference>
<dbReference type="RefSeq" id="WP_313325774.1">
    <property type="nucleotide sequence ID" value="NZ_CP134878.1"/>
</dbReference>
<dbReference type="EMBL" id="CP134890">
    <property type="protein sequence ID" value="WNM23173.1"/>
    <property type="molecule type" value="Genomic_DNA"/>
</dbReference>
<dbReference type="Pfam" id="PF13743">
    <property type="entry name" value="Thioredoxin_5"/>
    <property type="match status" value="1"/>
</dbReference>
<dbReference type="KEGG" id="fcj:RN605_01270"/>
<evidence type="ECO:0000313" key="1">
    <source>
        <dbReference type="EMBL" id="WNM20408.1"/>
    </source>
</evidence>
<protein>
    <submittedName>
        <fullName evidence="1">ClpXP adapter SpxH family protein</fullName>
    </submittedName>
</protein>
<evidence type="ECO:0000313" key="2">
    <source>
        <dbReference type="EMBL" id="WNM23173.1"/>
    </source>
</evidence>
<name>A0AA96F004_9FLAO</name>
<accession>A0AA96J6Q3</accession>
<dbReference type="Gene3D" id="1.10.472.60">
    <property type="entry name" value="putative protein disulfide isomerase domain"/>
    <property type="match status" value="1"/>
</dbReference>
<dbReference type="Proteomes" id="UP001304515">
    <property type="component" value="Chromosome"/>
</dbReference>
<dbReference type="EMBL" id="CP134878">
    <property type="protein sequence ID" value="WNM20408.1"/>
    <property type="molecule type" value="Genomic_DNA"/>
</dbReference>
<organism evidence="1">
    <name type="scientific">Flavobacterium capsici</name>
    <dbReference type="NCBI Taxonomy" id="3075618"/>
    <lineage>
        <taxon>Bacteria</taxon>
        <taxon>Pseudomonadati</taxon>
        <taxon>Bacteroidota</taxon>
        <taxon>Flavobacteriia</taxon>
        <taxon>Flavobacteriales</taxon>
        <taxon>Flavobacteriaceae</taxon>
        <taxon>Flavobacterium</taxon>
    </lineage>
</organism>
<gene>
    <name evidence="2" type="ORF">RN605_01270</name>
    <name evidence="1" type="ORF">RN608_07970</name>
</gene>
<dbReference type="PANTHER" id="PTHR13887:SF54">
    <property type="entry name" value="DSBA FAMILY PROTEIN"/>
    <property type="match status" value="1"/>
</dbReference>
<evidence type="ECO:0000313" key="3">
    <source>
        <dbReference type="Proteomes" id="UP001304515"/>
    </source>
</evidence>
<dbReference type="SUPFAM" id="SSF52833">
    <property type="entry name" value="Thioredoxin-like"/>
    <property type="match status" value="1"/>
</dbReference>
<dbReference type="InterPro" id="IPR036249">
    <property type="entry name" value="Thioredoxin-like_sf"/>
</dbReference>
<proteinExistence type="predicted"/>
<reference evidence="1 3" key="1">
    <citation type="submission" date="2023-09" db="EMBL/GenBank/DDBJ databases">
        <title>Flavobacterium sp. a novel bacteria isolate from Pepper rhizosphere.</title>
        <authorList>
            <person name="Peng Y."/>
            <person name="Lee J."/>
        </authorList>
    </citation>
    <scope>NUCLEOTIDE SEQUENCE</scope>
    <source>
        <strain evidence="1">PMR2A8</strain>
        <strain evidence="2 3">PMTSA4</strain>
    </source>
</reference>
<dbReference type="PANTHER" id="PTHR13887">
    <property type="entry name" value="GLUTATHIONE S-TRANSFERASE KAPPA"/>
    <property type="match status" value="1"/>
</dbReference>
<keyword evidence="3" id="KW-1185">Reference proteome</keyword>